<organism evidence="1 2">
    <name type="scientific">Mucuna pruriens</name>
    <name type="common">Velvet bean</name>
    <name type="synonym">Dolichos pruriens</name>
    <dbReference type="NCBI Taxonomy" id="157652"/>
    <lineage>
        <taxon>Eukaryota</taxon>
        <taxon>Viridiplantae</taxon>
        <taxon>Streptophyta</taxon>
        <taxon>Embryophyta</taxon>
        <taxon>Tracheophyta</taxon>
        <taxon>Spermatophyta</taxon>
        <taxon>Magnoliopsida</taxon>
        <taxon>eudicotyledons</taxon>
        <taxon>Gunneridae</taxon>
        <taxon>Pentapetalae</taxon>
        <taxon>rosids</taxon>
        <taxon>fabids</taxon>
        <taxon>Fabales</taxon>
        <taxon>Fabaceae</taxon>
        <taxon>Papilionoideae</taxon>
        <taxon>50 kb inversion clade</taxon>
        <taxon>NPAAA clade</taxon>
        <taxon>indigoferoid/millettioid clade</taxon>
        <taxon>Phaseoleae</taxon>
        <taxon>Mucuna</taxon>
    </lineage>
</organism>
<dbReference type="OrthoDB" id="1747372at2759"/>
<dbReference type="EMBL" id="QJKJ01010354">
    <property type="protein sequence ID" value="RDX73919.1"/>
    <property type="molecule type" value="Genomic_DNA"/>
</dbReference>
<dbReference type="Proteomes" id="UP000257109">
    <property type="component" value="Unassembled WGS sequence"/>
</dbReference>
<sequence>MWETLALAYEGTSQVRNYKISMLVHQYELFKMEDNKILDLIFGKTCENYDHITKNLRSLLRMWRP</sequence>
<feature type="non-terminal residue" evidence="1">
    <location>
        <position position="1"/>
    </location>
</feature>
<evidence type="ECO:0000313" key="1">
    <source>
        <dbReference type="EMBL" id="RDX73919.1"/>
    </source>
</evidence>
<proteinExistence type="predicted"/>
<comment type="caution">
    <text evidence="1">The sequence shown here is derived from an EMBL/GenBank/DDBJ whole genome shotgun (WGS) entry which is preliminary data.</text>
</comment>
<dbReference type="PANTHER" id="PTHR34676">
    <property type="entry name" value="DUF4219 DOMAIN-CONTAINING PROTEIN-RELATED"/>
    <property type="match status" value="1"/>
</dbReference>
<accession>A0A371F6K4</accession>
<gene>
    <name evidence="1" type="ORF">CR513_46406</name>
</gene>
<reference evidence="1" key="1">
    <citation type="submission" date="2018-05" db="EMBL/GenBank/DDBJ databases">
        <title>Draft genome of Mucuna pruriens seed.</title>
        <authorList>
            <person name="Nnadi N.E."/>
            <person name="Vos R."/>
            <person name="Hasami M.H."/>
            <person name="Devisetty U.K."/>
            <person name="Aguiy J.C."/>
        </authorList>
    </citation>
    <scope>NUCLEOTIDE SEQUENCE [LARGE SCALE GENOMIC DNA]</scope>
    <source>
        <strain evidence="1">JCA_2017</strain>
    </source>
</reference>
<dbReference type="AlphaFoldDB" id="A0A371F6K4"/>
<evidence type="ECO:0000313" key="2">
    <source>
        <dbReference type="Proteomes" id="UP000257109"/>
    </source>
</evidence>
<protein>
    <submittedName>
        <fullName evidence="1">Uncharacterized protein</fullName>
    </submittedName>
</protein>
<keyword evidence="2" id="KW-1185">Reference proteome</keyword>
<name>A0A371F6K4_MUCPR</name>
<dbReference type="PANTHER" id="PTHR34676:SF27">
    <property type="entry name" value="ASPARTYL-TRNA SYNTHETASE"/>
    <property type="match status" value="1"/>
</dbReference>